<keyword evidence="3" id="KW-0326">Glycosidase</keyword>
<dbReference type="InterPro" id="IPR017853">
    <property type="entry name" value="GH"/>
</dbReference>
<feature type="compositionally biased region" description="Pro residues" evidence="4">
    <location>
        <begin position="218"/>
        <end position="229"/>
    </location>
</feature>
<dbReference type="AlphaFoldDB" id="A0A6A5A1Q5"/>
<evidence type="ECO:0000256" key="2">
    <source>
        <dbReference type="ARBA" id="ARBA00022801"/>
    </source>
</evidence>
<dbReference type="InterPro" id="IPR001223">
    <property type="entry name" value="Glyco_hydro18_cat"/>
</dbReference>
<dbReference type="PANTHER" id="PTHR45708:SF49">
    <property type="entry name" value="ENDOCHITINASE"/>
    <property type="match status" value="1"/>
</dbReference>
<dbReference type="PROSITE" id="PS51910">
    <property type="entry name" value="GH18_2"/>
    <property type="match status" value="1"/>
</dbReference>
<dbReference type="GO" id="GO:0005975">
    <property type="term" value="P:carbohydrate metabolic process"/>
    <property type="evidence" value="ECO:0007669"/>
    <property type="project" value="InterPro"/>
</dbReference>
<dbReference type="OrthoDB" id="3012298at2759"/>
<proteinExistence type="predicted"/>
<feature type="domain" description="GH18" evidence="5">
    <location>
        <begin position="1"/>
        <end position="213"/>
    </location>
</feature>
<dbReference type="PROSITE" id="PS01095">
    <property type="entry name" value="GH18_1"/>
    <property type="match status" value="1"/>
</dbReference>
<feature type="compositionally biased region" description="Low complexity" evidence="4">
    <location>
        <begin position="248"/>
        <end position="257"/>
    </location>
</feature>
<keyword evidence="2" id="KW-0378">Hydrolase</keyword>
<dbReference type="PANTHER" id="PTHR45708">
    <property type="entry name" value="ENDOCHITINASE"/>
    <property type="match status" value="1"/>
</dbReference>
<reference evidence="6" key="1">
    <citation type="submission" date="2019-06" db="EMBL/GenBank/DDBJ databases">
        <title>Genomics analysis of Aphanomyces spp. identifies a new class of oomycete effector associated with host adaptation.</title>
        <authorList>
            <person name="Gaulin E."/>
        </authorList>
    </citation>
    <scope>NUCLEOTIDE SEQUENCE</scope>
    <source>
        <strain evidence="6">CBS 578.67</strain>
    </source>
</reference>
<evidence type="ECO:0000313" key="6">
    <source>
        <dbReference type="EMBL" id="KAF0716685.1"/>
    </source>
</evidence>
<comment type="caution">
    <text evidence="6">The sequence shown here is derived from an EMBL/GenBank/DDBJ whole genome shotgun (WGS) entry which is preliminary data.</text>
</comment>
<dbReference type="InterPro" id="IPR050542">
    <property type="entry name" value="Glycosyl_Hydrlase18_Chitinase"/>
</dbReference>
<evidence type="ECO:0000256" key="4">
    <source>
        <dbReference type="SAM" id="MobiDB-lite"/>
    </source>
</evidence>
<gene>
    <name evidence="6" type="ORF">As57867_002710</name>
</gene>
<evidence type="ECO:0000259" key="5">
    <source>
        <dbReference type="PROSITE" id="PS51910"/>
    </source>
</evidence>
<organism evidence="6">
    <name type="scientific">Aphanomyces stellatus</name>
    <dbReference type="NCBI Taxonomy" id="120398"/>
    <lineage>
        <taxon>Eukaryota</taxon>
        <taxon>Sar</taxon>
        <taxon>Stramenopiles</taxon>
        <taxon>Oomycota</taxon>
        <taxon>Saprolegniomycetes</taxon>
        <taxon>Saprolegniales</taxon>
        <taxon>Verrucalvaceae</taxon>
        <taxon>Aphanomyces</taxon>
    </lineage>
</organism>
<feature type="compositionally biased region" description="Polar residues" evidence="4">
    <location>
        <begin position="281"/>
        <end position="295"/>
    </location>
</feature>
<name>A0A6A5A1Q5_9STRA</name>
<feature type="region of interest" description="Disordered" evidence="4">
    <location>
        <begin position="209"/>
        <end position="298"/>
    </location>
</feature>
<protein>
    <recommendedName>
        <fullName evidence="1">chitinase</fullName>
        <ecNumber evidence="1">3.2.1.14</ecNumber>
    </recommendedName>
</protein>
<evidence type="ECO:0000256" key="3">
    <source>
        <dbReference type="ARBA" id="ARBA00023295"/>
    </source>
</evidence>
<dbReference type="EMBL" id="VJMH01000368">
    <property type="protein sequence ID" value="KAF0716685.1"/>
    <property type="molecule type" value="Genomic_DNA"/>
</dbReference>
<dbReference type="Gene3D" id="3.20.20.80">
    <property type="entry name" value="Glycosidases"/>
    <property type="match status" value="1"/>
</dbReference>
<dbReference type="GO" id="GO:0008843">
    <property type="term" value="F:endochitinase activity"/>
    <property type="evidence" value="ECO:0007669"/>
    <property type="project" value="UniProtKB-EC"/>
</dbReference>
<dbReference type="InterPro" id="IPR001579">
    <property type="entry name" value="Glyco_hydro_18_chit_AS"/>
</dbReference>
<feature type="non-terminal residue" evidence="6">
    <location>
        <position position="1"/>
    </location>
</feature>
<dbReference type="EC" id="3.2.1.14" evidence="1"/>
<accession>A0A6A5A1Q5</accession>
<sequence>DLMQKYGFDGIDLDLENGVSQGLPIINNLITGVKQLKQKVGPSFYLSMAPEHPYVQGGYSTYGGIWGAYLPIIDGLRDELTQIHVQYYNNGGFVYTDGRTLNEGTVDCLVGASVMLIEGFKTNYGNGWEFKGLRPDQVSFGVPSGPKSANRGFVTPETVLRTLTCLVQGTGCDTIKPKQTYPTFRGVMTWSINWDKYDNFAFSKPARQALDSLGGNSPSPPTPSSPQPVPSTSAPHTLVPSTAAPTDAPVSPTSAPDTPSPPTSSPYTVAPPTLAPKPTVGPTNAPVTPAPSSGGQCDGTTGGVCYWPFNKQVLPYAKSDCDKWTTDFVWCP</sequence>
<evidence type="ECO:0000256" key="1">
    <source>
        <dbReference type="ARBA" id="ARBA00012729"/>
    </source>
</evidence>
<dbReference type="SUPFAM" id="SSF51445">
    <property type="entry name" value="(Trans)glycosidases"/>
    <property type="match status" value="1"/>
</dbReference>